<dbReference type="AlphaFoldDB" id="A0A1X7UCR1"/>
<accession>A0A1X7UCR1</accession>
<evidence type="ECO:0000313" key="1">
    <source>
        <dbReference type="EnsemblMetazoa" id="Aqu2.1.25557_001"/>
    </source>
</evidence>
<name>A0A1X7UCR1_AMPQE</name>
<sequence>MNYNVLNISRLVVTTITGYSPKSVTIYREVKGKHGIGANQSKTIITIRLN</sequence>
<protein>
    <submittedName>
        <fullName evidence="1">Uncharacterized protein</fullName>
    </submittedName>
</protein>
<organism evidence="1">
    <name type="scientific">Amphimedon queenslandica</name>
    <name type="common">Sponge</name>
    <dbReference type="NCBI Taxonomy" id="400682"/>
    <lineage>
        <taxon>Eukaryota</taxon>
        <taxon>Metazoa</taxon>
        <taxon>Porifera</taxon>
        <taxon>Demospongiae</taxon>
        <taxon>Heteroscleromorpha</taxon>
        <taxon>Haplosclerida</taxon>
        <taxon>Niphatidae</taxon>
        <taxon>Amphimedon</taxon>
    </lineage>
</organism>
<reference evidence="1" key="1">
    <citation type="submission" date="2017-05" db="UniProtKB">
        <authorList>
            <consortium name="EnsemblMetazoa"/>
        </authorList>
    </citation>
    <scope>IDENTIFICATION</scope>
</reference>
<proteinExistence type="predicted"/>
<dbReference type="EnsemblMetazoa" id="Aqu2.1.25557_001">
    <property type="protein sequence ID" value="Aqu2.1.25557_001"/>
    <property type="gene ID" value="Aqu2.1.25557"/>
</dbReference>
<dbReference type="InParanoid" id="A0A1X7UCR1"/>